<evidence type="ECO:0000313" key="3">
    <source>
        <dbReference type="Proteomes" id="UP000668068"/>
    </source>
</evidence>
<organism evidence="2 3">
    <name type="scientific">Clostridium perfringens</name>
    <dbReference type="NCBI Taxonomy" id="1502"/>
    <lineage>
        <taxon>Bacteria</taxon>
        <taxon>Bacillati</taxon>
        <taxon>Bacillota</taxon>
        <taxon>Clostridia</taxon>
        <taxon>Eubacteriales</taxon>
        <taxon>Clostridiaceae</taxon>
        <taxon>Clostridium</taxon>
    </lineage>
</organism>
<proteinExistence type="predicted"/>
<dbReference type="Proteomes" id="UP000668068">
    <property type="component" value="Unassembled WGS sequence"/>
</dbReference>
<dbReference type="Gene3D" id="1.10.260.40">
    <property type="entry name" value="lambda repressor-like DNA-binding domains"/>
    <property type="match status" value="1"/>
</dbReference>
<dbReference type="SMART" id="SM00530">
    <property type="entry name" value="HTH_XRE"/>
    <property type="match status" value="1"/>
</dbReference>
<dbReference type="InterPro" id="IPR001387">
    <property type="entry name" value="Cro/C1-type_HTH"/>
</dbReference>
<comment type="caution">
    <text evidence="2">The sequence shown here is derived from an EMBL/GenBank/DDBJ whole genome shotgun (WGS) entry which is preliminary data.</text>
</comment>
<gene>
    <name evidence="2" type="ORF">JJB47_12420</name>
</gene>
<dbReference type="CDD" id="cd00093">
    <property type="entry name" value="HTH_XRE"/>
    <property type="match status" value="1"/>
</dbReference>
<evidence type="ECO:0000313" key="2">
    <source>
        <dbReference type="EMBL" id="MBO3359578.1"/>
    </source>
</evidence>
<accession>A0AAW4J4G5</accession>
<dbReference type="RefSeq" id="WP_208341015.1">
    <property type="nucleotide sequence ID" value="NZ_JAENQO010000007.1"/>
</dbReference>
<dbReference type="Pfam" id="PF13443">
    <property type="entry name" value="HTH_26"/>
    <property type="match status" value="1"/>
</dbReference>
<protein>
    <submittedName>
        <fullName evidence="2">Helix-turn-helix transcriptional regulator</fullName>
    </submittedName>
</protein>
<feature type="domain" description="HTH cro/C1-type" evidence="1">
    <location>
        <begin position="6"/>
        <end position="61"/>
    </location>
</feature>
<dbReference type="PROSITE" id="PS50943">
    <property type="entry name" value="HTH_CROC1"/>
    <property type="match status" value="1"/>
</dbReference>
<reference evidence="2" key="1">
    <citation type="submission" date="2020-12" db="EMBL/GenBank/DDBJ databases">
        <title>Comparative genomics of Clostridium perfringens reveals patterns of host-associated phylogenetic clades and virulence factors.</title>
        <authorList>
            <person name="Smith A.H."/>
            <person name="Geier R."/>
        </authorList>
    </citation>
    <scope>NUCLEOTIDE SEQUENCE</scope>
    <source>
        <strain evidence="2">CHD30677R</strain>
    </source>
</reference>
<name>A0AAW4J4G5_CLOPF</name>
<dbReference type="InterPro" id="IPR010982">
    <property type="entry name" value="Lambda_DNA-bd_dom_sf"/>
</dbReference>
<sequence length="70" mass="8174">MLTCKISTLLGSHRMTQKELSKLTGIRPNTISGYYNDTFKLIDRKHIEKFCQVFDCTPNDLFEYIPDKSE</sequence>
<dbReference type="AlphaFoldDB" id="A0AAW4J4G5"/>
<evidence type="ECO:0000259" key="1">
    <source>
        <dbReference type="PROSITE" id="PS50943"/>
    </source>
</evidence>
<dbReference type="SUPFAM" id="SSF47413">
    <property type="entry name" value="lambda repressor-like DNA-binding domains"/>
    <property type="match status" value="1"/>
</dbReference>
<dbReference type="GO" id="GO:0003677">
    <property type="term" value="F:DNA binding"/>
    <property type="evidence" value="ECO:0007669"/>
    <property type="project" value="InterPro"/>
</dbReference>
<dbReference type="EMBL" id="JAENQP010000007">
    <property type="protein sequence ID" value="MBO3359578.1"/>
    <property type="molecule type" value="Genomic_DNA"/>
</dbReference>